<dbReference type="EMBL" id="UFQT01000047">
    <property type="protein sequence ID" value="SSX18923.1"/>
    <property type="molecule type" value="Genomic_DNA"/>
</dbReference>
<evidence type="ECO:0000256" key="6">
    <source>
        <dbReference type="ARBA" id="ARBA00023136"/>
    </source>
</evidence>
<accession>A0A336K248</accession>
<dbReference type="AlphaFoldDB" id="A0A336K248"/>
<gene>
    <name evidence="8" type="primary">CSON011198</name>
    <name evidence="9" type="synonym">CSON014990</name>
</gene>
<sequence>MGGHGHPELISKNLPEGLRKKMEIFQAKNNLPVFLKGGPVDRVLFGTTVACCALGLLGVGKLVYELGFKKK</sequence>
<dbReference type="FunFam" id="4.10.91.10:FF:000001">
    <property type="entry name" value="Cytochrome c oxidase subunit 7A1, mitochondrial"/>
    <property type="match status" value="1"/>
</dbReference>
<reference evidence="8" key="1">
    <citation type="submission" date="2018-04" db="EMBL/GenBank/DDBJ databases">
        <authorList>
            <person name="Go L.Y."/>
            <person name="Mitchell J.A."/>
        </authorList>
    </citation>
    <scope>NUCLEOTIDE SEQUENCE</scope>
    <source>
        <tissue evidence="8">Whole organism</tissue>
    </source>
</reference>
<evidence type="ECO:0000313" key="8">
    <source>
        <dbReference type="EMBL" id="SSW98537.1"/>
    </source>
</evidence>
<evidence type="ECO:0000256" key="1">
    <source>
        <dbReference type="ARBA" id="ARBA00004273"/>
    </source>
</evidence>
<evidence type="ECO:0000313" key="10">
    <source>
        <dbReference type="EMBL" id="SSX18923.1"/>
    </source>
</evidence>
<name>A0A336K248_CULSO</name>
<dbReference type="InterPro" id="IPR003177">
    <property type="entry name" value="Cytc_oxidase_su7a_met"/>
</dbReference>
<keyword evidence="5" id="KW-0496">Mitochondrion</keyword>
<dbReference type="OMA" id="TFQAKNE"/>
<dbReference type="GO" id="GO:0045277">
    <property type="term" value="C:respiratory chain complex IV"/>
    <property type="evidence" value="ECO:0007669"/>
    <property type="project" value="InterPro"/>
</dbReference>
<evidence type="ECO:0000256" key="5">
    <source>
        <dbReference type="ARBA" id="ARBA00023128"/>
    </source>
</evidence>
<reference evidence="10" key="2">
    <citation type="submission" date="2018-07" db="EMBL/GenBank/DDBJ databases">
        <authorList>
            <person name="Quirk P.G."/>
            <person name="Krulwich T.A."/>
        </authorList>
    </citation>
    <scope>NUCLEOTIDE SEQUENCE</scope>
</reference>
<dbReference type="EMBL" id="UFQS01000912">
    <property type="protein sequence ID" value="SSX07624.1"/>
    <property type="molecule type" value="Genomic_DNA"/>
</dbReference>
<evidence type="ECO:0000256" key="4">
    <source>
        <dbReference type="ARBA" id="ARBA00022946"/>
    </source>
</evidence>
<dbReference type="GO" id="GO:0005743">
    <property type="term" value="C:mitochondrial inner membrane"/>
    <property type="evidence" value="ECO:0007669"/>
    <property type="project" value="UniProtKB-SubCell"/>
</dbReference>
<dbReference type="CDD" id="cd00928">
    <property type="entry name" value="Cyt_c_Oxidase_VIIa"/>
    <property type="match status" value="1"/>
</dbReference>
<dbReference type="EMBL" id="UFQS01000047">
    <property type="protein sequence ID" value="SSW98537.1"/>
    <property type="molecule type" value="Genomic_DNA"/>
</dbReference>
<protein>
    <submittedName>
        <fullName evidence="8">CSON011198 protein</fullName>
    </submittedName>
    <submittedName>
        <fullName evidence="9">CSON014990 protein</fullName>
    </submittedName>
</protein>
<comment type="similarity">
    <text evidence="2">Belongs to the cytochrome c oxidase VIIa family.</text>
</comment>
<evidence type="ECO:0000256" key="3">
    <source>
        <dbReference type="ARBA" id="ARBA00022792"/>
    </source>
</evidence>
<keyword evidence="4" id="KW-0809">Transit peptide</keyword>
<comment type="subcellular location">
    <subcellularLocation>
        <location evidence="1">Mitochondrion inner membrane</location>
    </subcellularLocation>
</comment>
<keyword evidence="7" id="KW-1133">Transmembrane helix</keyword>
<dbReference type="SUPFAM" id="SSF81419">
    <property type="entry name" value="Mitochondrial cytochrome c oxidase subunit VIIa"/>
    <property type="match status" value="1"/>
</dbReference>
<keyword evidence="3" id="KW-0999">Mitochondrion inner membrane</keyword>
<evidence type="ECO:0000256" key="2">
    <source>
        <dbReference type="ARBA" id="ARBA00009331"/>
    </source>
</evidence>
<keyword evidence="7" id="KW-0812">Transmembrane</keyword>
<dbReference type="VEuPathDB" id="VectorBase:CSON014990"/>
<keyword evidence="6 7" id="KW-0472">Membrane</keyword>
<dbReference type="VEuPathDB" id="VectorBase:CSON011198"/>
<evidence type="ECO:0000313" key="9">
    <source>
        <dbReference type="EMBL" id="SSX07624.1"/>
    </source>
</evidence>
<dbReference type="EMBL" id="UFQT01000912">
    <property type="protein sequence ID" value="SSX27962.1"/>
    <property type="molecule type" value="Genomic_DNA"/>
</dbReference>
<feature type="transmembrane region" description="Helical" evidence="7">
    <location>
        <begin position="43"/>
        <end position="64"/>
    </location>
</feature>
<dbReference type="InterPro" id="IPR036539">
    <property type="entry name" value="Cyt_c_oxidase_su7a_sf"/>
</dbReference>
<proteinExistence type="inferred from homology"/>
<organism evidence="8">
    <name type="scientific">Culicoides sonorensis</name>
    <name type="common">Biting midge</name>
    <dbReference type="NCBI Taxonomy" id="179676"/>
    <lineage>
        <taxon>Eukaryota</taxon>
        <taxon>Metazoa</taxon>
        <taxon>Ecdysozoa</taxon>
        <taxon>Arthropoda</taxon>
        <taxon>Hexapoda</taxon>
        <taxon>Insecta</taxon>
        <taxon>Pterygota</taxon>
        <taxon>Neoptera</taxon>
        <taxon>Endopterygota</taxon>
        <taxon>Diptera</taxon>
        <taxon>Nematocera</taxon>
        <taxon>Chironomoidea</taxon>
        <taxon>Ceratopogonidae</taxon>
        <taxon>Ceratopogoninae</taxon>
        <taxon>Culicoides</taxon>
        <taxon>Monoculicoides</taxon>
    </lineage>
</organism>
<evidence type="ECO:0000256" key="7">
    <source>
        <dbReference type="SAM" id="Phobius"/>
    </source>
</evidence>
<dbReference type="Gene3D" id="4.10.91.10">
    <property type="entry name" value="Cytochrome c oxidase, subunit VIIa"/>
    <property type="match status" value="1"/>
</dbReference>
<dbReference type="GO" id="GO:0006123">
    <property type="term" value="P:mitochondrial electron transport, cytochrome c to oxygen"/>
    <property type="evidence" value="ECO:0007669"/>
    <property type="project" value="InterPro"/>
</dbReference>